<gene>
    <name evidence="3" type="ORF">Tfer_0537</name>
</gene>
<dbReference type="InterPro" id="IPR036145">
    <property type="entry name" value="MinC_C_sf"/>
</dbReference>
<evidence type="ECO:0000313" key="3">
    <source>
        <dbReference type="EMBL" id="KNZ70857.1"/>
    </source>
</evidence>
<reference evidence="4" key="1">
    <citation type="submission" date="2015-07" db="EMBL/GenBank/DDBJ databases">
        <title>Complete Genome of Thermincola ferriacetica strain Z-0001T.</title>
        <authorList>
            <person name="Lusk B."/>
            <person name="Badalamenti J.P."/>
            <person name="Parameswaran P."/>
            <person name="Bond D.R."/>
            <person name="Torres C.I."/>
        </authorList>
    </citation>
    <scope>NUCLEOTIDE SEQUENCE [LARGE SCALE GENOMIC DNA]</scope>
    <source>
        <strain evidence="4">Z-0001</strain>
    </source>
</reference>
<name>A0A0L6W5J9_9FIRM</name>
<dbReference type="GO" id="GO:0000902">
    <property type="term" value="P:cell morphogenesis"/>
    <property type="evidence" value="ECO:0007669"/>
    <property type="project" value="InterPro"/>
</dbReference>
<dbReference type="RefSeq" id="WP_052216752.1">
    <property type="nucleotide sequence ID" value="NZ_LGTE01000002.1"/>
</dbReference>
<dbReference type="PANTHER" id="PTHR38032:SF1">
    <property type="entry name" value="RNA-BINDING PROTEIN KHPB N-TERMINAL DOMAIN-CONTAINING PROTEIN"/>
    <property type="match status" value="1"/>
</dbReference>
<dbReference type="Pfam" id="PF20250">
    <property type="entry name" value="FapA_N"/>
    <property type="match status" value="1"/>
</dbReference>
<protein>
    <recommendedName>
        <fullName evidence="2">Flagellar Assembly Protein A N-terminal region domain-containing protein</fullName>
    </recommendedName>
</protein>
<dbReference type="SUPFAM" id="SSF63848">
    <property type="entry name" value="Cell-division inhibitor MinC, C-terminal domain"/>
    <property type="match status" value="1"/>
</dbReference>
<comment type="caution">
    <text evidence="3">The sequence shown here is derived from an EMBL/GenBank/DDBJ whole genome shotgun (WGS) entry which is preliminary data.</text>
</comment>
<evidence type="ECO:0000313" key="4">
    <source>
        <dbReference type="Proteomes" id="UP000037175"/>
    </source>
</evidence>
<keyword evidence="1" id="KW-0175">Coiled coil</keyword>
<organism evidence="3 4">
    <name type="scientific">Thermincola ferriacetica</name>
    <dbReference type="NCBI Taxonomy" id="281456"/>
    <lineage>
        <taxon>Bacteria</taxon>
        <taxon>Bacillati</taxon>
        <taxon>Bacillota</taxon>
        <taxon>Clostridia</taxon>
        <taxon>Eubacteriales</taxon>
        <taxon>Thermincolaceae</taxon>
        <taxon>Thermincola</taxon>
    </lineage>
</organism>
<sequence length="534" mass="57272">MSNRNDSKFLLEYRGDGVYLLVFPPIRGESVPSPNDIIMELHSRKVENPDLNKVRKALENPGEAVLVAPPQQEVLVDGTCRVDVSRNKMEAYLFITPPRGGKPVTREDVNKALEQAGVKAGIDEEAIELALSMERMTEPLVVARGKAAEDGQPARIDYKFNPGGMPGKPKELIDGRVDFYNLDLIQNVEAGQVLAEKIPATPGVPGFTVTGEELPPRQGKDVILAAGKNVELTNDGLVAVSTINGHVVLQGNKITVSNILEVKGDVDFSTGNIDFNGSVIVKGSVNDGFTVKAEADIEIQGSVSGGFVHCGGNLKIKSGIVGRSKGMIVCRGSVYTQFIENASVTAGQDIVVGEAIMHSHVSAGKTVTVGGKGVIVGGVIRAGEEIQAKIVGSNLATLTELEAGVNPYLRLEYAKAKTELVAKENELEKATKALTLLKQMQQSLGELPTDKKAIVVKVAQTQAQLVKDMEALKNDLENMEYQIAQSERGRILVEGVIHSGVRVTIGMASLHVHDDIHFACLTKDGSEIKISSYR</sequence>
<evidence type="ECO:0000256" key="1">
    <source>
        <dbReference type="SAM" id="Coils"/>
    </source>
</evidence>
<feature type="domain" description="Flagellar Assembly Protein A N-terminal region" evidence="2">
    <location>
        <begin position="81"/>
        <end position="251"/>
    </location>
</feature>
<dbReference type="Proteomes" id="UP000037175">
    <property type="component" value="Unassembled WGS sequence"/>
</dbReference>
<dbReference type="PATRIC" id="fig|281456.6.peg.569"/>
<proteinExistence type="predicted"/>
<dbReference type="EMBL" id="LGTE01000002">
    <property type="protein sequence ID" value="KNZ70857.1"/>
    <property type="molecule type" value="Genomic_DNA"/>
</dbReference>
<keyword evidence="4" id="KW-1185">Reference proteome</keyword>
<accession>A0A0L6W5J9</accession>
<dbReference type="AlphaFoldDB" id="A0A0L6W5J9"/>
<feature type="coiled-coil region" evidence="1">
    <location>
        <begin position="413"/>
        <end position="489"/>
    </location>
</feature>
<dbReference type="InterPro" id="IPR046865">
    <property type="entry name" value="FapA_b_solenoid"/>
</dbReference>
<dbReference type="PANTHER" id="PTHR38032">
    <property type="entry name" value="POLYMERASE-RELATED"/>
    <property type="match status" value="1"/>
</dbReference>
<dbReference type="Pfam" id="PF03961">
    <property type="entry name" value="FapA"/>
    <property type="match status" value="1"/>
</dbReference>
<dbReference type="InterPro" id="IPR046866">
    <property type="entry name" value="FapA_N"/>
</dbReference>
<dbReference type="InterPro" id="IPR005646">
    <property type="entry name" value="FapA"/>
</dbReference>
<evidence type="ECO:0000259" key="2">
    <source>
        <dbReference type="Pfam" id="PF20250"/>
    </source>
</evidence>